<protein>
    <recommendedName>
        <fullName evidence="10">Translation initiation factor IF-2, mitochondrial</fullName>
    </recommendedName>
</protein>
<evidence type="ECO:0000256" key="7">
    <source>
        <dbReference type="ARBA" id="ARBA00023128"/>
    </source>
</evidence>
<dbReference type="PANTHER" id="PTHR43381">
    <property type="entry name" value="TRANSLATION INITIATION FACTOR IF-2-RELATED"/>
    <property type="match status" value="1"/>
</dbReference>
<comment type="function">
    <text evidence="9">One of the essential components for the initiation of protein synthesis. Protects formylmethionyl-tRNA from spontaneous hydrolysis and promotes its binding to the 30S ribosomal subunits. Also involved in the hydrolysis of GTP during the formation of the 70S ribosomal complex.</text>
</comment>
<dbReference type="FunFam" id="2.40.30.10:FF:000007">
    <property type="entry name" value="Translation initiation factor IF-2"/>
    <property type="match status" value="1"/>
</dbReference>
<dbReference type="OrthoDB" id="361630at2759"/>
<dbReference type="Proteomes" id="UP000076858">
    <property type="component" value="Unassembled WGS sequence"/>
</dbReference>
<evidence type="ECO:0000259" key="12">
    <source>
        <dbReference type="PROSITE" id="PS51722"/>
    </source>
</evidence>
<dbReference type="PANTHER" id="PTHR43381:SF20">
    <property type="entry name" value="TRANSLATION INITIATION FACTOR IF-2, MITOCHONDRIAL"/>
    <property type="match status" value="1"/>
</dbReference>
<dbReference type="SUPFAM" id="SSF50447">
    <property type="entry name" value="Translation proteins"/>
    <property type="match status" value="2"/>
</dbReference>
<dbReference type="Pfam" id="PF11987">
    <property type="entry name" value="IF-2"/>
    <property type="match status" value="1"/>
</dbReference>
<evidence type="ECO:0000256" key="9">
    <source>
        <dbReference type="ARBA" id="ARBA00025162"/>
    </source>
</evidence>
<dbReference type="InterPro" id="IPR044145">
    <property type="entry name" value="IF2_II"/>
</dbReference>
<keyword evidence="8" id="KW-0342">GTP-binding</keyword>
<sequence>MATSTASKISPICRLSRILPINRQIFILHQETISYSGPRAKFLENIHPNSFTRTNILASNRSVIFVKHSCNFSTTATYLKQRRTHDDKKRGLGPVSLQAQKMQNKAEMKVIKVWRNMSVLQLADAMNKDLDHIFEVMIYVDNSADYDEPWKCIDNIKVIQEIVKKSGMRCIIASEPTSQNTHKEIKDAEKRPPAKLHDCVPRHPVVTIMGHVDHGKTTLLDSLRHTRVVDDEFGGITQHIGAFEVCLDNGEMITFLDTPGHAAFTAMRSRGAHVTDIVVLVVAADDGVMEQTKESIRLANEAKVPIIVAINKVDKPDADIERTKSMLIAQGLVLEEAGGDVQSVAVSALKGTGLQELIETINTQATLLDLKSDAKGLVEATVIESKTDPYRGKLSTAIIQRGTLRKGSYLVAGTAWAKVRSMFDDQGKPIQQAPPSTPVEIVGWKELPSAGDEILEVETERRAHEVIHLRQSRKEVEKLKEDYVVIQQKVEEHLKEYKVQLEEKKRMGKMRYKIRGIRPRAPEEKSSEPKLSIIIKGDVDGSVEALLDVLDSYQSTNCILDLIHYGVGPITESDIKLAEPFNAIVYAFNIGVMQPSVRQLAKTHKVPIKEHNIIYRLFDDIRAELEKLLPPTEAEEFLGEANVVQEFIVTEGKHKLPVAGCRCVKGILKKNAFFRLVRGEDPIYEGRVASMKHLKSEVDTVKKDVECGIRLDSPTLQFRPGDKLVCYEMKQVPQTIDWDPGF</sequence>
<dbReference type="Gene3D" id="3.40.50.300">
    <property type="entry name" value="P-loop containing nucleotide triphosphate hydrolases"/>
    <property type="match status" value="1"/>
</dbReference>
<evidence type="ECO:0000256" key="8">
    <source>
        <dbReference type="ARBA" id="ARBA00023134"/>
    </source>
</evidence>
<dbReference type="InterPro" id="IPR009000">
    <property type="entry name" value="Transl_B-barrel_sf"/>
</dbReference>
<proteinExistence type="inferred from homology"/>
<dbReference type="InterPro" id="IPR027417">
    <property type="entry name" value="P-loop_NTPase"/>
</dbReference>
<evidence type="ECO:0000256" key="10">
    <source>
        <dbReference type="ARBA" id="ARBA00044200"/>
    </source>
</evidence>
<evidence type="ECO:0000256" key="5">
    <source>
        <dbReference type="ARBA" id="ARBA00022917"/>
    </source>
</evidence>
<dbReference type="FunFam" id="3.40.50.300:FF:000019">
    <property type="entry name" value="Translation initiation factor IF-2"/>
    <property type="match status" value="1"/>
</dbReference>
<dbReference type="GO" id="GO:0005525">
    <property type="term" value="F:GTP binding"/>
    <property type="evidence" value="ECO:0007669"/>
    <property type="project" value="UniProtKB-KW"/>
</dbReference>
<evidence type="ECO:0000256" key="2">
    <source>
        <dbReference type="ARBA" id="ARBA00007733"/>
    </source>
</evidence>
<dbReference type="Gene3D" id="3.40.50.10050">
    <property type="entry name" value="Translation initiation factor IF- 2, domain 3"/>
    <property type="match status" value="1"/>
</dbReference>
<comment type="subcellular location">
    <subcellularLocation>
        <location evidence="1">Mitochondrion</location>
    </subcellularLocation>
</comment>
<dbReference type="InterPro" id="IPR000795">
    <property type="entry name" value="T_Tr_GTP-bd_dom"/>
</dbReference>
<dbReference type="FunFam" id="2.40.30.10:FF:000008">
    <property type="entry name" value="Translation initiation factor IF-2"/>
    <property type="match status" value="1"/>
</dbReference>
<dbReference type="InterPro" id="IPR005225">
    <property type="entry name" value="Small_GTP-bd"/>
</dbReference>
<dbReference type="EMBL" id="LRGB01002544">
    <property type="protein sequence ID" value="KZS07191.1"/>
    <property type="molecule type" value="Genomic_DNA"/>
</dbReference>
<dbReference type="AlphaFoldDB" id="A0A164PVX7"/>
<dbReference type="GO" id="GO:0003924">
    <property type="term" value="F:GTPase activity"/>
    <property type="evidence" value="ECO:0007669"/>
    <property type="project" value="InterPro"/>
</dbReference>
<dbReference type="SUPFAM" id="SSF52156">
    <property type="entry name" value="Initiation factor IF2/eIF5b, domain 3"/>
    <property type="match status" value="1"/>
</dbReference>
<feature type="coiled-coil region" evidence="11">
    <location>
        <begin position="469"/>
        <end position="507"/>
    </location>
</feature>
<dbReference type="PROSITE" id="PS51722">
    <property type="entry name" value="G_TR_2"/>
    <property type="match status" value="1"/>
</dbReference>
<dbReference type="InterPro" id="IPR036925">
    <property type="entry name" value="TIF_IF2_dom3_sf"/>
</dbReference>
<keyword evidence="3 13" id="KW-0396">Initiation factor</keyword>
<keyword evidence="11" id="KW-0175">Coiled coil</keyword>
<comment type="caution">
    <text evidence="13">The sequence shown here is derived from an EMBL/GenBank/DDBJ whole genome shotgun (WGS) entry which is preliminary data.</text>
</comment>
<dbReference type="CDD" id="cd03702">
    <property type="entry name" value="IF2_mtIF2_II"/>
    <property type="match status" value="1"/>
</dbReference>
<keyword evidence="4" id="KW-0547">Nucleotide-binding</keyword>
<dbReference type="SUPFAM" id="SSF52540">
    <property type="entry name" value="P-loop containing nucleoside triphosphate hydrolases"/>
    <property type="match status" value="1"/>
</dbReference>
<organism evidence="13 14">
    <name type="scientific">Daphnia magna</name>
    <dbReference type="NCBI Taxonomy" id="35525"/>
    <lineage>
        <taxon>Eukaryota</taxon>
        <taxon>Metazoa</taxon>
        <taxon>Ecdysozoa</taxon>
        <taxon>Arthropoda</taxon>
        <taxon>Crustacea</taxon>
        <taxon>Branchiopoda</taxon>
        <taxon>Diplostraca</taxon>
        <taxon>Cladocera</taxon>
        <taxon>Anomopoda</taxon>
        <taxon>Daphniidae</taxon>
        <taxon>Daphnia</taxon>
    </lineage>
</organism>
<dbReference type="GO" id="GO:0005739">
    <property type="term" value="C:mitochondrion"/>
    <property type="evidence" value="ECO:0007669"/>
    <property type="project" value="UniProtKB-SubCell"/>
</dbReference>
<accession>A0A164PVX7</accession>
<dbReference type="Pfam" id="PF22042">
    <property type="entry name" value="EF-G_D2"/>
    <property type="match status" value="1"/>
</dbReference>
<dbReference type="STRING" id="35525.A0A164PVX7"/>
<keyword evidence="14" id="KW-1185">Reference proteome</keyword>
<dbReference type="Pfam" id="PF00009">
    <property type="entry name" value="GTP_EFTU"/>
    <property type="match status" value="1"/>
</dbReference>
<name>A0A164PVX7_9CRUS</name>
<dbReference type="InterPro" id="IPR023115">
    <property type="entry name" value="TIF_IF2_dom3"/>
</dbReference>
<evidence type="ECO:0000313" key="14">
    <source>
        <dbReference type="Proteomes" id="UP000076858"/>
    </source>
</evidence>
<dbReference type="CDD" id="cd03692">
    <property type="entry name" value="mtIF2_IVc"/>
    <property type="match status" value="1"/>
</dbReference>
<feature type="domain" description="Tr-type G" evidence="12">
    <location>
        <begin position="201"/>
        <end position="371"/>
    </location>
</feature>
<dbReference type="FunFam" id="3.40.50.10050:FF:000001">
    <property type="entry name" value="Translation initiation factor IF-2"/>
    <property type="match status" value="1"/>
</dbReference>
<comment type="similarity">
    <text evidence="2">Belongs to the TRAFAC class translation factor GTPase superfamily. Classic translation factor GTPase family. IF-2 subfamily.</text>
</comment>
<keyword evidence="6" id="KW-0809">Transit peptide</keyword>
<dbReference type="NCBIfam" id="TIGR00231">
    <property type="entry name" value="small_GTP"/>
    <property type="match status" value="1"/>
</dbReference>
<dbReference type="InterPro" id="IPR000178">
    <property type="entry name" value="TF_IF2_bacterial-like"/>
</dbReference>
<evidence type="ECO:0000256" key="6">
    <source>
        <dbReference type="ARBA" id="ARBA00022946"/>
    </source>
</evidence>
<dbReference type="GO" id="GO:0003743">
    <property type="term" value="F:translation initiation factor activity"/>
    <property type="evidence" value="ECO:0007669"/>
    <property type="project" value="UniProtKB-KW"/>
</dbReference>
<evidence type="ECO:0000256" key="3">
    <source>
        <dbReference type="ARBA" id="ARBA00022540"/>
    </source>
</evidence>
<dbReference type="CDD" id="cd01887">
    <property type="entry name" value="IF2_eIF5B"/>
    <property type="match status" value="1"/>
</dbReference>
<dbReference type="InterPro" id="IPR015760">
    <property type="entry name" value="TIF_IF2"/>
</dbReference>
<evidence type="ECO:0000256" key="1">
    <source>
        <dbReference type="ARBA" id="ARBA00004173"/>
    </source>
</evidence>
<dbReference type="Gene3D" id="2.40.30.10">
    <property type="entry name" value="Translation factors"/>
    <property type="match status" value="2"/>
</dbReference>
<evidence type="ECO:0000313" key="13">
    <source>
        <dbReference type="EMBL" id="KZS07191.1"/>
    </source>
</evidence>
<evidence type="ECO:0000256" key="11">
    <source>
        <dbReference type="SAM" id="Coils"/>
    </source>
</evidence>
<dbReference type="InterPro" id="IPR053905">
    <property type="entry name" value="EF-G-like_DII"/>
</dbReference>
<keyword evidence="5" id="KW-0648">Protein biosynthesis</keyword>
<gene>
    <name evidence="13" type="ORF">APZ42_029154</name>
</gene>
<evidence type="ECO:0000256" key="4">
    <source>
        <dbReference type="ARBA" id="ARBA00022741"/>
    </source>
</evidence>
<dbReference type="HAMAP" id="MF_00100_B">
    <property type="entry name" value="IF_2_B"/>
    <property type="match status" value="1"/>
</dbReference>
<keyword evidence="7" id="KW-0496">Mitochondrion</keyword>
<reference evidence="13 14" key="1">
    <citation type="submission" date="2016-03" db="EMBL/GenBank/DDBJ databases">
        <title>EvidentialGene: Evidence-directed Construction of Genes on Genomes.</title>
        <authorList>
            <person name="Gilbert D.G."/>
            <person name="Choi J.-H."/>
            <person name="Mockaitis K."/>
            <person name="Colbourne J."/>
            <person name="Pfrender M."/>
        </authorList>
    </citation>
    <scope>NUCLEOTIDE SEQUENCE [LARGE SCALE GENOMIC DNA]</scope>
    <source>
        <strain evidence="13 14">Xinb3</strain>
        <tissue evidence="13">Complete organism</tissue>
    </source>
</reference>